<proteinExistence type="predicted"/>
<dbReference type="CDD" id="cd00063">
    <property type="entry name" value="FN3"/>
    <property type="match status" value="1"/>
</dbReference>
<dbReference type="GO" id="GO:0005768">
    <property type="term" value="C:endosome"/>
    <property type="evidence" value="ECO:0007669"/>
    <property type="project" value="TreeGrafter"/>
</dbReference>
<dbReference type="SMART" id="SM00181">
    <property type="entry name" value="EGF"/>
    <property type="match status" value="3"/>
</dbReference>
<dbReference type="Pfam" id="PF19743">
    <property type="entry name" value="ASTN1_2_fn3"/>
    <property type="match status" value="1"/>
</dbReference>
<accession>A0A3B1J6F9</accession>
<dbReference type="InterPro" id="IPR013783">
    <property type="entry name" value="Ig-like_fold"/>
</dbReference>
<dbReference type="InterPro" id="IPR045574">
    <property type="entry name" value="ASTN1_2_Fn3"/>
</dbReference>
<evidence type="ECO:0000256" key="2">
    <source>
        <dbReference type="SAM" id="SignalP"/>
    </source>
</evidence>
<protein>
    <submittedName>
        <fullName evidence="5">Astrotactin 1</fullName>
    </submittedName>
</protein>
<feature type="domain" description="EGF-like" evidence="3">
    <location>
        <begin position="384"/>
        <end position="421"/>
    </location>
</feature>
<reference evidence="6" key="1">
    <citation type="submission" date="2013-03" db="EMBL/GenBank/DDBJ databases">
        <authorList>
            <person name="Jeffery W."/>
            <person name="Warren W."/>
            <person name="Wilson R.K."/>
        </authorList>
    </citation>
    <scope>NUCLEOTIDE SEQUENCE</scope>
    <source>
        <strain evidence="6">female</strain>
    </source>
</reference>
<dbReference type="SUPFAM" id="SSF49265">
    <property type="entry name" value="Fibronectin type III"/>
    <property type="match status" value="1"/>
</dbReference>
<dbReference type="GO" id="GO:0016020">
    <property type="term" value="C:membrane"/>
    <property type="evidence" value="ECO:0007669"/>
    <property type="project" value="TreeGrafter"/>
</dbReference>
<feature type="domain" description="EGF-like" evidence="3">
    <location>
        <begin position="525"/>
        <end position="566"/>
    </location>
</feature>
<dbReference type="PANTHER" id="PTHR16592:SF8">
    <property type="entry name" value="ASTROTACTIN-1"/>
    <property type="match status" value="1"/>
</dbReference>
<feature type="domain" description="EGF-like" evidence="3">
    <location>
        <begin position="573"/>
        <end position="622"/>
    </location>
</feature>
<keyword evidence="2" id="KW-0732">Signal</keyword>
<evidence type="ECO:0000259" key="3">
    <source>
        <dbReference type="SMART" id="SM00181"/>
    </source>
</evidence>
<feature type="signal peptide" evidence="2">
    <location>
        <begin position="1"/>
        <end position="30"/>
    </location>
</feature>
<dbReference type="Pfam" id="PF19441">
    <property type="entry name" value="ASTN_1_2_N"/>
    <property type="match status" value="1"/>
</dbReference>
<dbReference type="Bgee" id="ENSAMXG00000037016">
    <property type="expression patterns" value="Expressed in brain and 7 other cell types or tissues"/>
</dbReference>
<keyword evidence="1" id="KW-0812">Transmembrane</keyword>
<dbReference type="GO" id="GO:0001764">
    <property type="term" value="P:neuron migration"/>
    <property type="evidence" value="ECO:0007669"/>
    <property type="project" value="InterPro"/>
</dbReference>
<evidence type="ECO:0000256" key="1">
    <source>
        <dbReference type="SAM" id="Phobius"/>
    </source>
</evidence>
<dbReference type="Ensembl" id="ENSAMXT00000040707.1">
    <property type="protein sequence ID" value="ENSAMXP00000037486.1"/>
    <property type="gene ID" value="ENSAMXG00000037016.1"/>
</dbReference>
<sequence length="1215" mass="135613">MAPRSLFSAVPALCSVLAAVLVLVVPGGRCLNGEEDRSQDAECKMKSVTVSALPFLRENDLSIMHSPSASEPKLLFSVRNDFPGDVVVVDDLENTELPFFVLEISGNSEDIPMVRWRQQWLENGTLLFHIHHQDGSQSLPGLTATEDPASDTAEEELRILHISVMGGMIALLLSILCLVLILYTRRRWCKRRRVPQPQKSASAEAANEIHYIPSVLMGGQARESLRNSRGQGHNSSGTLSIRETPILDGYEYDITDLRHHLQRECMNGGEDFTSQVTRTLDSLQGCNEKSNMDLTPGSPRSPINKTTLTLISVVSCVIGLVYSSHLSCGLNVRVILHVPEHLIADGSRFVLLQGSQLDASDWLNPAQVLLYYQQNASGPWLNELCGRRLLDPCEHQCDPDTGECLCFDGYMKDPVHKHLCIRNEWGPNQGPWPYTIFQRGFDLVMGEQPSDRIFRFTYTLGEGMWLPLSKSFVIPPAELAINPSAKCKTDMTVMEDAVDVREELMISSSFDSLEVLLDSFGPVRDCTKDNGGCSRNFRCISDRKLDSSGCVCPPGLSPMKDGTGCYDHHIGIDCSDGFNGGCEQLCLQQLAPLEEDPTLYNIQMFCGCIEDYKRGADGRSCLPLSEACTEGVDCGEAADIPANQTVFGDLFYGYDNRTKEITSGQILKATFRQKNFARGIEQQLPDGMVVASIPNEAQCHEELSDPVPDPEYLTGMVNYSEVSGYPLVQHWKLRSILYHVKLNQWVLSQAFSSAVRSLDGATLRSDFVSILKEFGNHYIQEAVYGFEESCTIWYPNKQVQRQLWLEYQDISKGNSPSDESEEREKEPRTLTYPAYIASLLDSGAKRMAAGVRMDCSSQGQCPLSCHLCHMSPGPPRPAEPVLLQVTKAAPLYELVNNNETYQALQEAMMSVLWCSGRGDVIDDWCRCDSSAFGADGLPTCAPLPQPTLKLSHLYEPSSSLVIVEWNHAEPPIGVRIVDYLISQEKVTERTDHTKVETETMLSFVDDILSGAKSPCVMLGDIPDPFVSISMIIRCLEPDTTYMFRLWAVDNTGRRSSPSEVTIKTPCPAVDDVKAQEIADKIYNLFNGYTSGKEQQTAYNTLMDLGSPTLHRVLYHYNLRYESFGEFTWRCEDELGPRKAGLILSQLNDLSAWCRGLLQEAKIGLRRASLRYLSCRYTDTRAFGLNWLDLGQDLRKACEEQMLPVMYNDYGEPKEL</sequence>
<evidence type="ECO:0000259" key="4">
    <source>
        <dbReference type="SMART" id="SM00457"/>
    </source>
</evidence>
<dbReference type="Gene3D" id="2.60.40.10">
    <property type="entry name" value="Immunoglobulins"/>
    <property type="match status" value="1"/>
</dbReference>
<dbReference type="SMART" id="SM00457">
    <property type="entry name" value="MACPF"/>
    <property type="match status" value="1"/>
</dbReference>
<dbReference type="InterPro" id="IPR036116">
    <property type="entry name" value="FN3_sf"/>
</dbReference>
<dbReference type="Gene3D" id="2.10.25.10">
    <property type="entry name" value="Laminin"/>
    <property type="match status" value="1"/>
</dbReference>
<dbReference type="InterPro" id="IPR020864">
    <property type="entry name" value="MACPF"/>
</dbReference>
<dbReference type="InterPro" id="IPR003961">
    <property type="entry name" value="FN3_dom"/>
</dbReference>
<dbReference type="GO" id="GO:0007158">
    <property type="term" value="P:neuron cell-cell adhesion"/>
    <property type="evidence" value="ECO:0007669"/>
    <property type="project" value="TreeGrafter"/>
</dbReference>
<name>A0A3B1J6F9_ASTMX</name>
<dbReference type="AlphaFoldDB" id="A0A3B1J6F9"/>
<evidence type="ECO:0000313" key="5">
    <source>
        <dbReference type="Ensembl" id="ENSAMXP00000037486.1"/>
    </source>
</evidence>
<dbReference type="Proteomes" id="UP000018467">
    <property type="component" value="Unassembled WGS sequence"/>
</dbReference>
<feature type="transmembrane region" description="Helical" evidence="1">
    <location>
        <begin position="159"/>
        <end position="183"/>
    </location>
</feature>
<organism evidence="5 6">
    <name type="scientific">Astyanax mexicanus</name>
    <name type="common">Blind cave fish</name>
    <name type="synonym">Astyanax fasciatus mexicanus</name>
    <dbReference type="NCBI Taxonomy" id="7994"/>
    <lineage>
        <taxon>Eukaryota</taxon>
        <taxon>Metazoa</taxon>
        <taxon>Chordata</taxon>
        <taxon>Craniata</taxon>
        <taxon>Vertebrata</taxon>
        <taxon>Euteleostomi</taxon>
        <taxon>Actinopterygii</taxon>
        <taxon>Neopterygii</taxon>
        <taxon>Teleostei</taxon>
        <taxon>Ostariophysi</taxon>
        <taxon>Characiformes</taxon>
        <taxon>Characoidei</taxon>
        <taxon>Acestrorhamphidae</taxon>
        <taxon>Acestrorhamphinae</taxon>
        <taxon>Astyanax</taxon>
    </lineage>
</organism>
<reference evidence="5" key="4">
    <citation type="submission" date="2025-09" db="UniProtKB">
        <authorList>
            <consortium name="Ensembl"/>
        </authorList>
    </citation>
    <scope>IDENTIFICATION</scope>
</reference>
<evidence type="ECO:0000313" key="6">
    <source>
        <dbReference type="Proteomes" id="UP000018467"/>
    </source>
</evidence>
<reference evidence="6" key="2">
    <citation type="journal article" date="2014" name="Nat. Commun.">
        <title>The cavefish genome reveals candidate genes for eye loss.</title>
        <authorList>
            <person name="McGaugh S.E."/>
            <person name="Gross J.B."/>
            <person name="Aken B."/>
            <person name="Blin M."/>
            <person name="Borowsky R."/>
            <person name="Chalopin D."/>
            <person name="Hinaux H."/>
            <person name="Jeffery W.R."/>
            <person name="Keene A."/>
            <person name="Ma L."/>
            <person name="Minx P."/>
            <person name="Murphy D."/>
            <person name="O'Quin K.E."/>
            <person name="Retaux S."/>
            <person name="Rohner N."/>
            <person name="Searle S.M."/>
            <person name="Stahl B.A."/>
            <person name="Tabin C."/>
            <person name="Volff J.N."/>
            <person name="Yoshizawa M."/>
            <person name="Warren W.C."/>
        </authorList>
    </citation>
    <scope>NUCLEOTIDE SEQUENCE [LARGE SCALE GENOMIC DNA]</scope>
    <source>
        <strain evidence="6">female</strain>
    </source>
</reference>
<dbReference type="GeneTree" id="ENSGT00390000003140"/>
<keyword evidence="1" id="KW-0472">Membrane</keyword>
<feature type="chain" id="PRO_5017476416" evidence="2">
    <location>
        <begin position="31"/>
        <end position="1215"/>
    </location>
</feature>
<feature type="transmembrane region" description="Helical" evidence="1">
    <location>
        <begin position="308"/>
        <end position="326"/>
    </location>
</feature>
<dbReference type="InterPro" id="IPR040685">
    <property type="entry name" value="Annexin-like"/>
</dbReference>
<reference evidence="5" key="3">
    <citation type="submission" date="2025-08" db="UniProtKB">
        <authorList>
            <consortium name="Ensembl"/>
        </authorList>
    </citation>
    <scope>IDENTIFICATION</scope>
</reference>
<dbReference type="InterPro" id="IPR000742">
    <property type="entry name" value="EGF"/>
</dbReference>
<dbReference type="PANTHER" id="PTHR16592">
    <property type="entry name" value="ASTROTACTIN-1-LIKE"/>
    <property type="match status" value="1"/>
</dbReference>
<dbReference type="InterPro" id="IPR026995">
    <property type="entry name" value="Astrotactin"/>
</dbReference>
<dbReference type="InterPro" id="IPR045575">
    <property type="entry name" value="ASTN_1_2_N"/>
</dbReference>
<keyword evidence="1" id="KW-1133">Transmembrane helix</keyword>
<feature type="domain" description="MACPF" evidence="4">
    <location>
        <begin position="725"/>
        <end position="913"/>
    </location>
</feature>
<keyword evidence="6" id="KW-1185">Reference proteome</keyword>
<dbReference type="Pfam" id="PF18411">
    <property type="entry name" value="Annexin_2"/>
    <property type="match status" value="1"/>
</dbReference>